<name>A0A125BCW4_THIDE</name>
<keyword evidence="1 6" id="KW-0732">Signal</keyword>
<dbReference type="EMBL" id="LDUG01000019">
    <property type="protein sequence ID" value="KVW96797.1"/>
    <property type="molecule type" value="Genomic_DNA"/>
</dbReference>
<dbReference type="InterPro" id="IPR007485">
    <property type="entry name" value="LPS_assembly_LptE"/>
</dbReference>
<keyword evidence="7" id="KW-0812">Transmembrane</keyword>
<dbReference type="Gene3D" id="3.30.160.150">
    <property type="entry name" value="Lipoprotein like domain"/>
    <property type="match status" value="1"/>
</dbReference>
<comment type="subunit">
    <text evidence="6">Component of the lipopolysaccharide transport and assembly complex. Interacts with LptD.</text>
</comment>
<evidence type="ECO:0000256" key="2">
    <source>
        <dbReference type="ARBA" id="ARBA00023136"/>
    </source>
</evidence>
<dbReference type="GO" id="GO:0009279">
    <property type="term" value="C:cell outer membrane"/>
    <property type="evidence" value="ECO:0007669"/>
    <property type="project" value="UniProtKB-SubCell"/>
</dbReference>
<evidence type="ECO:0000256" key="5">
    <source>
        <dbReference type="ARBA" id="ARBA00023288"/>
    </source>
</evidence>
<dbReference type="AlphaFoldDB" id="A0A125BCW4"/>
<comment type="caution">
    <text evidence="7">The sequence shown here is derived from an EMBL/GenBank/DDBJ whole genome shotgun (WGS) entry which is preliminary data.</text>
</comment>
<keyword evidence="8" id="KW-1185">Reference proteome</keyword>
<sequence length="165" mass="17896">MNRRLFLAAFPAVLAAGCGFKLRRFEDIPFASLYIDAPHGGAVAQRIRSALTSSKQTRLAASAGEAEAVLVLGPEARSKVILSLSGAGRVTEYRLGLQLTYRISDKDGRTLAAAEVIELSRDITYDDTQVLAKAAEEQLLYRDMEDSAARRIMRRLQSIGPGPAS</sequence>
<dbReference type="OrthoDB" id="5298094at2"/>
<gene>
    <name evidence="6" type="primary">lptE</name>
    <name evidence="7" type="ORF">ABW22_07600</name>
</gene>
<keyword evidence="4 6" id="KW-0998">Cell outer membrane</keyword>
<keyword evidence="5 6" id="KW-0449">Lipoprotein</keyword>
<dbReference type="RefSeq" id="WP_059754263.1">
    <property type="nucleotide sequence ID" value="NZ_LDUG01000019.1"/>
</dbReference>
<evidence type="ECO:0000256" key="4">
    <source>
        <dbReference type="ARBA" id="ARBA00023237"/>
    </source>
</evidence>
<comment type="function">
    <text evidence="6">Together with LptD, is involved in the assembly of lipopolysaccharide (LPS) at the surface of the outer membrane. Required for the proper assembly of LptD. Binds LPS and may serve as the LPS recognition site at the outer membrane.</text>
</comment>
<evidence type="ECO:0000256" key="3">
    <source>
        <dbReference type="ARBA" id="ARBA00023139"/>
    </source>
</evidence>
<reference evidence="7 8" key="1">
    <citation type="journal article" date="2015" name="Appl. Environ. Microbiol.">
        <title>Aerobic and Anaerobic Thiosulfate Oxidation by a Cold-Adapted, Subglacial Chemoautotroph.</title>
        <authorList>
            <person name="Harrold Z.R."/>
            <person name="Skidmore M.L."/>
            <person name="Hamilton T.L."/>
            <person name="Desch L."/>
            <person name="Amada K."/>
            <person name="van Gelder W."/>
            <person name="Glover K."/>
            <person name="Roden E.E."/>
            <person name="Boyd E.S."/>
        </authorList>
    </citation>
    <scope>NUCLEOTIDE SEQUENCE [LARGE SCALE GENOMIC DNA]</scope>
    <source>
        <strain evidence="7 8">RG</strain>
    </source>
</reference>
<proteinExistence type="inferred from homology"/>
<comment type="subcellular location">
    <subcellularLocation>
        <location evidence="6">Cell outer membrane</location>
        <topology evidence="6">Lipid-anchor</topology>
    </subcellularLocation>
</comment>
<evidence type="ECO:0000256" key="6">
    <source>
        <dbReference type="HAMAP-Rule" id="MF_01186"/>
    </source>
</evidence>
<evidence type="ECO:0000256" key="1">
    <source>
        <dbReference type="ARBA" id="ARBA00022729"/>
    </source>
</evidence>
<keyword evidence="3 6" id="KW-0564">Palmitate</keyword>
<dbReference type="PANTHER" id="PTHR38098:SF1">
    <property type="entry name" value="LPS-ASSEMBLY LIPOPROTEIN LPTE"/>
    <property type="match status" value="1"/>
</dbReference>
<keyword evidence="2 6" id="KW-0472">Membrane</keyword>
<organism evidence="7 8">
    <name type="scientific">Thiobacillus denitrificans</name>
    <dbReference type="NCBI Taxonomy" id="36861"/>
    <lineage>
        <taxon>Bacteria</taxon>
        <taxon>Pseudomonadati</taxon>
        <taxon>Pseudomonadota</taxon>
        <taxon>Betaproteobacteria</taxon>
        <taxon>Nitrosomonadales</taxon>
        <taxon>Thiobacillaceae</taxon>
        <taxon>Thiobacillus</taxon>
    </lineage>
</organism>
<accession>A0A125BCW4</accession>
<protein>
    <recommendedName>
        <fullName evidence="6">LPS-assembly lipoprotein LptE</fullName>
    </recommendedName>
</protein>
<dbReference type="GO" id="GO:0001530">
    <property type="term" value="F:lipopolysaccharide binding"/>
    <property type="evidence" value="ECO:0007669"/>
    <property type="project" value="TreeGrafter"/>
</dbReference>
<dbReference type="HAMAP" id="MF_01186">
    <property type="entry name" value="LPS_assembly_LptE"/>
    <property type="match status" value="1"/>
</dbReference>
<comment type="similarity">
    <text evidence="6">Belongs to the LptE lipoprotein family.</text>
</comment>
<dbReference type="PATRIC" id="fig|36861.3.peg.997"/>
<dbReference type="GO" id="GO:1990351">
    <property type="term" value="C:transporter complex"/>
    <property type="evidence" value="ECO:0007669"/>
    <property type="project" value="TreeGrafter"/>
</dbReference>
<evidence type="ECO:0000313" key="8">
    <source>
        <dbReference type="Proteomes" id="UP000064243"/>
    </source>
</evidence>
<dbReference type="GO" id="GO:0043165">
    <property type="term" value="P:Gram-negative-bacterium-type cell outer membrane assembly"/>
    <property type="evidence" value="ECO:0007669"/>
    <property type="project" value="UniProtKB-UniRule"/>
</dbReference>
<dbReference type="GO" id="GO:0015920">
    <property type="term" value="P:lipopolysaccharide transport"/>
    <property type="evidence" value="ECO:0007669"/>
    <property type="project" value="TreeGrafter"/>
</dbReference>
<dbReference type="Pfam" id="PF04390">
    <property type="entry name" value="LptE"/>
    <property type="match status" value="1"/>
</dbReference>
<dbReference type="PANTHER" id="PTHR38098">
    <property type="entry name" value="LPS-ASSEMBLY LIPOPROTEIN LPTE"/>
    <property type="match status" value="1"/>
</dbReference>
<dbReference type="Proteomes" id="UP000064243">
    <property type="component" value="Unassembled WGS sequence"/>
</dbReference>
<evidence type="ECO:0000313" key="7">
    <source>
        <dbReference type="EMBL" id="KVW96797.1"/>
    </source>
</evidence>
<dbReference type="PROSITE" id="PS51257">
    <property type="entry name" value="PROKAR_LIPOPROTEIN"/>
    <property type="match status" value="1"/>
</dbReference>